<dbReference type="InterPro" id="IPR016155">
    <property type="entry name" value="Mopterin_synth/thiamin_S_b"/>
</dbReference>
<evidence type="ECO:0000313" key="2">
    <source>
        <dbReference type="Proteomes" id="UP000326202"/>
    </source>
</evidence>
<gene>
    <name evidence="1" type="ORF">FRZ44_18030</name>
</gene>
<dbReference type="SUPFAM" id="SSF54285">
    <property type="entry name" value="MoaD/ThiS"/>
    <property type="match status" value="1"/>
</dbReference>
<protein>
    <submittedName>
        <fullName evidence="1">Thiamine biosynthesis protein ThiS</fullName>
    </submittedName>
</protein>
<dbReference type="OrthoDB" id="8087696at2"/>
<name>A0A5J6MGA1_9PROT</name>
<organism evidence="1 2">
    <name type="scientific">Hypericibacter terrae</name>
    <dbReference type="NCBI Taxonomy" id="2602015"/>
    <lineage>
        <taxon>Bacteria</taxon>
        <taxon>Pseudomonadati</taxon>
        <taxon>Pseudomonadota</taxon>
        <taxon>Alphaproteobacteria</taxon>
        <taxon>Rhodospirillales</taxon>
        <taxon>Dongiaceae</taxon>
        <taxon>Hypericibacter</taxon>
    </lineage>
</organism>
<dbReference type="Gene3D" id="3.10.20.30">
    <property type="match status" value="1"/>
</dbReference>
<dbReference type="AlphaFoldDB" id="A0A5J6MGA1"/>
<reference evidence="1 2" key="1">
    <citation type="submission" date="2019-08" db="EMBL/GenBank/DDBJ databases">
        <title>Hyperibacter terrae gen. nov., sp. nov. and Hyperibacter viscosus sp. nov., two new members in the family Rhodospirillaceae isolated from the rhizosphere of Hypericum perforatum.</title>
        <authorList>
            <person name="Noviana Z."/>
        </authorList>
    </citation>
    <scope>NUCLEOTIDE SEQUENCE [LARGE SCALE GENOMIC DNA]</scope>
    <source>
        <strain evidence="1 2">R5913</strain>
    </source>
</reference>
<dbReference type="Proteomes" id="UP000326202">
    <property type="component" value="Chromosome"/>
</dbReference>
<evidence type="ECO:0000313" key="1">
    <source>
        <dbReference type="EMBL" id="QEX16508.1"/>
    </source>
</evidence>
<keyword evidence="2" id="KW-1185">Reference proteome</keyword>
<dbReference type="RefSeq" id="WP_151176860.1">
    <property type="nucleotide sequence ID" value="NZ_CP042906.1"/>
</dbReference>
<dbReference type="KEGG" id="htq:FRZ44_18030"/>
<dbReference type="CDD" id="cd17040">
    <property type="entry name" value="Ubl_MoaD_like"/>
    <property type="match status" value="1"/>
</dbReference>
<dbReference type="EMBL" id="CP042906">
    <property type="protein sequence ID" value="QEX16508.1"/>
    <property type="molecule type" value="Genomic_DNA"/>
</dbReference>
<proteinExistence type="predicted"/>
<dbReference type="InterPro" id="IPR003749">
    <property type="entry name" value="ThiS/MoaD-like"/>
</dbReference>
<dbReference type="Pfam" id="PF02597">
    <property type="entry name" value="ThiS"/>
    <property type="match status" value="1"/>
</dbReference>
<dbReference type="InterPro" id="IPR012675">
    <property type="entry name" value="Beta-grasp_dom_sf"/>
</dbReference>
<sequence length="81" mass="8896">MVQVVLWGSLKRAAHGKSEVEVEAADIRQLLARLGEAYPDLKPQLDRGVSISIDGLIYTNNWFQPIRPTSEVVLLPKLAGG</sequence>
<accession>A0A5J6MGA1</accession>